<dbReference type="InterPro" id="IPR056780">
    <property type="entry name" value="Renin_r_C"/>
</dbReference>
<sequence length="281" mass="32331">MYRYILLVIFSFITISSSSNVEILNLPDSLIFRNTTDSLSSTEFSSLLSQCLGYTTKKPNWNGFYGYKNIAKNIPKNIVVFHMPVSVQSIAVHTFPINIDSDLSEQYHMTKEMISKTTNNMQTDFIRLSNQNEKTDLISQLDSLEKHLSKMKSEDRPVFLWYEMFSNKNDANVVDRISKIINHLKDLFGSNTLMLSIYDENQSILERSIRQAGKNGEKATRKVNLAHEYDRNFHTTFITIAAASILFILAVFIISVSMWNIDPGRDSIIYRLTAQKIKKDQ</sequence>
<organism evidence="1 2">
    <name type="scientific">Dermatophagoides pteronyssinus</name>
    <name type="common">European house dust mite</name>
    <dbReference type="NCBI Taxonomy" id="6956"/>
    <lineage>
        <taxon>Eukaryota</taxon>
        <taxon>Metazoa</taxon>
        <taxon>Ecdysozoa</taxon>
        <taxon>Arthropoda</taxon>
        <taxon>Chelicerata</taxon>
        <taxon>Arachnida</taxon>
        <taxon>Acari</taxon>
        <taxon>Acariformes</taxon>
        <taxon>Sarcoptiformes</taxon>
        <taxon>Astigmata</taxon>
        <taxon>Psoroptidia</taxon>
        <taxon>Analgoidea</taxon>
        <taxon>Pyroglyphidae</taxon>
        <taxon>Dermatophagoidinae</taxon>
        <taxon>Dermatophagoides</taxon>
    </lineage>
</organism>
<dbReference type="KEGG" id="dpte:113797353"/>
<keyword evidence="1" id="KW-1185">Reference proteome</keyword>
<dbReference type="FunCoup" id="A0A6P6YDI8">
    <property type="interactions" value="479"/>
</dbReference>
<dbReference type="GO" id="GO:0009897">
    <property type="term" value="C:external side of plasma membrane"/>
    <property type="evidence" value="ECO:0007669"/>
    <property type="project" value="TreeGrafter"/>
</dbReference>
<proteinExistence type="predicted"/>
<dbReference type="PANTHER" id="PTHR13351:SF1">
    <property type="entry name" value="RENIN RECEPTOR"/>
    <property type="match status" value="1"/>
</dbReference>
<evidence type="ECO:0000313" key="1">
    <source>
        <dbReference type="Proteomes" id="UP000515146"/>
    </source>
</evidence>
<reference evidence="2" key="1">
    <citation type="submission" date="2025-08" db="UniProtKB">
        <authorList>
            <consortium name="RefSeq"/>
        </authorList>
    </citation>
    <scope>IDENTIFICATION</scope>
    <source>
        <strain evidence="2">Airmid</strain>
    </source>
</reference>
<dbReference type="Pfam" id="PF07850">
    <property type="entry name" value="Renin_r"/>
    <property type="match status" value="1"/>
</dbReference>
<dbReference type="RefSeq" id="XP_027203513.1">
    <property type="nucleotide sequence ID" value="XM_027347712.1"/>
</dbReference>
<name>A0A6P6YDI8_DERPT</name>
<dbReference type="InterPro" id="IPR012493">
    <property type="entry name" value="Renin_rcpt"/>
</dbReference>
<dbReference type="InParanoid" id="A0A6P6YDI8"/>
<dbReference type="OMA" id="SMWNIDP"/>
<accession>A0A6P6YDI8</accession>
<dbReference type="AlphaFoldDB" id="A0A6P6YDI8"/>
<protein>
    <submittedName>
        <fullName evidence="2">Renin receptor-like</fullName>
    </submittedName>
</protein>
<dbReference type="PANTHER" id="PTHR13351">
    <property type="entry name" value="RENIN RECEPTOR"/>
    <property type="match status" value="1"/>
</dbReference>
<gene>
    <name evidence="2" type="primary">LOC113797353</name>
</gene>
<dbReference type="GO" id="GO:0038023">
    <property type="term" value="F:signaling receptor activity"/>
    <property type="evidence" value="ECO:0007669"/>
    <property type="project" value="InterPro"/>
</dbReference>
<evidence type="ECO:0000313" key="2">
    <source>
        <dbReference type="RefSeq" id="XP_027203513.1"/>
    </source>
</evidence>
<dbReference type="OrthoDB" id="7866065at2759"/>
<dbReference type="Proteomes" id="UP000515146">
    <property type="component" value="Unplaced"/>
</dbReference>